<dbReference type="InterPro" id="IPR000425">
    <property type="entry name" value="MIP"/>
</dbReference>
<comment type="subcellular location">
    <subcellularLocation>
        <location evidence="1">Membrane</location>
        <topology evidence="1">Multi-pass membrane protein</topology>
    </subcellularLocation>
</comment>
<dbReference type="HOGENOM" id="CLU_1180055_0_0_1"/>
<evidence type="ECO:0000256" key="3">
    <source>
        <dbReference type="ARBA" id="ARBA00022448"/>
    </source>
</evidence>
<evidence type="ECO:0000313" key="10">
    <source>
        <dbReference type="EMBL" id="KDQ11419.1"/>
    </source>
</evidence>
<feature type="transmembrane region" description="Helical" evidence="9">
    <location>
        <begin position="46"/>
        <end position="65"/>
    </location>
</feature>
<accession>A0A067M7A4</accession>
<evidence type="ECO:0008006" key="12">
    <source>
        <dbReference type="Google" id="ProtNLM"/>
    </source>
</evidence>
<dbReference type="InterPro" id="IPR050363">
    <property type="entry name" value="MIP/Aquaporin"/>
</dbReference>
<dbReference type="GO" id="GO:0005886">
    <property type="term" value="C:plasma membrane"/>
    <property type="evidence" value="ECO:0007669"/>
    <property type="project" value="TreeGrafter"/>
</dbReference>
<dbReference type="OrthoDB" id="3222at2759"/>
<proteinExistence type="inferred from homology"/>
<dbReference type="AlphaFoldDB" id="A0A067M7A4"/>
<keyword evidence="6 9" id="KW-1133">Transmembrane helix</keyword>
<reference evidence="11" key="1">
    <citation type="journal article" date="2014" name="Proc. Natl. Acad. Sci. U.S.A.">
        <title>Extensive sampling of basidiomycete genomes demonstrates inadequacy of the white-rot/brown-rot paradigm for wood decay fungi.</title>
        <authorList>
            <person name="Riley R."/>
            <person name="Salamov A.A."/>
            <person name="Brown D.W."/>
            <person name="Nagy L.G."/>
            <person name="Floudas D."/>
            <person name="Held B.W."/>
            <person name="Levasseur A."/>
            <person name="Lombard V."/>
            <person name="Morin E."/>
            <person name="Otillar R."/>
            <person name="Lindquist E.A."/>
            <person name="Sun H."/>
            <person name="LaButti K.M."/>
            <person name="Schmutz J."/>
            <person name="Jabbour D."/>
            <person name="Luo H."/>
            <person name="Baker S.E."/>
            <person name="Pisabarro A.G."/>
            <person name="Walton J.D."/>
            <person name="Blanchette R.A."/>
            <person name="Henrissat B."/>
            <person name="Martin F."/>
            <person name="Cullen D."/>
            <person name="Hibbett D.S."/>
            <person name="Grigoriev I.V."/>
        </authorList>
    </citation>
    <scope>NUCLEOTIDE SEQUENCE [LARGE SCALE GENOMIC DNA]</scope>
    <source>
        <strain evidence="11">FD-172 SS1</strain>
    </source>
</reference>
<evidence type="ECO:0000256" key="2">
    <source>
        <dbReference type="ARBA" id="ARBA00006175"/>
    </source>
</evidence>
<dbReference type="SUPFAM" id="SSF81338">
    <property type="entry name" value="Aquaporin-like"/>
    <property type="match status" value="1"/>
</dbReference>
<gene>
    <name evidence="10" type="ORF">BOTBODRAFT_189814</name>
</gene>
<feature type="transmembrane region" description="Helical" evidence="9">
    <location>
        <begin position="97"/>
        <end position="119"/>
    </location>
</feature>
<evidence type="ECO:0000256" key="5">
    <source>
        <dbReference type="ARBA" id="ARBA00022737"/>
    </source>
</evidence>
<name>A0A067M7A4_BOTB1</name>
<organism evidence="10 11">
    <name type="scientific">Botryobasidium botryosum (strain FD-172 SS1)</name>
    <dbReference type="NCBI Taxonomy" id="930990"/>
    <lineage>
        <taxon>Eukaryota</taxon>
        <taxon>Fungi</taxon>
        <taxon>Dikarya</taxon>
        <taxon>Basidiomycota</taxon>
        <taxon>Agaricomycotina</taxon>
        <taxon>Agaricomycetes</taxon>
        <taxon>Cantharellales</taxon>
        <taxon>Botryobasidiaceae</taxon>
        <taxon>Botryobasidium</taxon>
    </lineage>
</organism>
<dbReference type="GO" id="GO:0015254">
    <property type="term" value="F:glycerol channel activity"/>
    <property type="evidence" value="ECO:0007669"/>
    <property type="project" value="TreeGrafter"/>
</dbReference>
<evidence type="ECO:0000256" key="7">
    <source>
        <dbReference type="ARBA" id="ARBA00023136"/>
    </source>
</evidence>
<dbReference type="EMBL" id="KL198058">
    <property type="protein sequence ID" value="KDQ11419.1"/>
    <property type="molecule type" value="Genomic_DNA"/>
</dbReference>
<evidence type="ECO:0000256" key="1">
    <source>
        <dbReference type="ARBA" id="ARBA00004141"/>
    </source>
</evidence>
<keyword evidence="5" id="KW-0677">Repeat</keyword>
<comment type="similarity">
    <text evidence="2">Belongs to the MIP/aquaporin (TC 1.A.8) family.</text>
</comment>
<keyword evidence="4 9" id="KW-0812">Transmembrane</keyword>
<keyword evidence="3" id="KW-0813">Transport</keyword>
<evidence type="ECO:0000256" key="9">
    <source>
        <dbReference type="SAM" id="Phobius"/>
    </source>
</evidence>
<dbReference type="STRING" id="930990.A0A067M7A4"/>
<dbReference type="InterPro" id="IPR023271">
    <property type="entry name" value="Aquaporin-like"/>
</dbReference>
<sequence length="235" mass="25613">MKDASTQPYCTSSPSYSLHLTHISPPQFVVASTVFGRMPGKRVPGYILAQVSGAFCGSLLAYGLLNPVINGFEGGWVNLTIPGSSNYFALEDPQSFLLHYGVLFLYECSSSSISFYGTIPKNTREITSQIFPYSSWSRASTSEKKTVEGHICNPAQSLGLRMALYAVGYGPEVWWWQGGQGWLCAPIVAPVLDGLLGAWCAQTNQCPRKYAKATLRPRQSALITASDAPWGRTAR</sequence>
<comment type="catalytic activity">
    <reaction evidence="8">
        <text>H2O(in) = H2O(out)</text>
        <dbReference type="Rhea" id="RHEA:29667"/>
        <dbReference type="ChEBI" id="CHEBI:15377"/>
    </reaction>
</comment>
<evidence type="ECO:0000256" key="8">
    <source>
        <dbReference type="ARBA" id="ARBA00034651"/>
    </source>
</evidence>
<dbReference type="Gene3D" id="1.20.1080.10">
    <property type="entry name" value="Glycerol uptake facilitator protein"/>
    <property type="match status" value="2"/>
</dbReference>
<protein>
    <recommendedName>
        <fullName evidence="12">Aquaporin-like protein</fullName>
    </recommendedName>
</protein>
<dbReference type="PANTHER" id="PTHR43829">
    <property type="entry name" value="AQUAPORIN OR AQUAGLYCEROPORIN RELATED"/>
    <property type="match status" value="1"/>
</dbReference>
<keyword evidence="7 9" id="KW-0472">Membrane</keyword>
<evidence type="ECO:0000256" key="4">
    <source>
        <dbReference type="ARBA" id="ARBA00022692"/>
    </source>
</evidence>
<dbReference type="GO" id="GO:0015250">
    <property type="term" value="F:water channel activity"/>
    <property type="evidence" value="ECO:0007669"/>
    <property type="project" value="TreeGrafter"/>
</dbReference>
<evidence type="ECO:0000256" key="6">
    <source>
        <dbReference type="ARBA" id="ARBA00022989"/>
    </source>
</evidence>
<dbReference type="Pfam" id="PF00230">
    <property type="entry name" value="MIP"/>
    <property type="match status" value="1"/>
</dbReference>
<dbReference type="Proteomes" id="UP000027195">
    <property type="component" value="Unassembled WGS sequence"/>
</dbReference>
<evidence type="ECO:0000313" key="11">
    <source>
        <dbReference type="Proteomes" id="UP000027195"/>
    </source>
</evidence>
<keyword evidence="11" id="KW-1185">Reference proteome</keyword>
<dbReference type="PANTHER" id="PTHR43829:SF9">
    <property type="entry name" value="AQUAPORIN-9"/>
    <property type="match status" value="1"/>
</dbReference>
<dbReference type="InParanoid" id="A0A067M7A4"/>